<organism evidence="2 3">
    <name type="scientific">Leptidea sinapis</name>
    <dbReference type="NCBI Taxonomy" id="189913"/>
    <lineage>
        <taxon>Eukaryota</taxon>
        <taxon>Metazoa</taxon>
        <taxon>Ecdysozoa</taxon>
        <taxon>Arthropoda</taxon>
        <taxon>Hexapoda</taxon>
        <taxon>Insecta</taxon>
        <taxon>Pterygota</taxon>
        <taxon>Neoptera</taxon>
        <taxon>Endopterygota</taxon>
        <taxon>Lepidoptera</taxon>
        <taxon>Glossata</taxon>
        <taxon>Ditrysia</taxon>
        <taxon>Papilionoidea</taxon>
        <taxon>Pieridae</taxon>
        <taxon>Dismorphiinae</taxon>
        <taxon>Leptidea</taxon>
    </lineage>
</organism>
<feature type="region of interest" description="Disordered" evidence="1">
    <location>
        <begin position="183"/>
        <end position="219"/>
    </location>
</feature>
<proteinExistence type="predicted"/>
<feature type="compositionally biased region" description="Polar residues" evidence="1">
    <location>
        <begin position="187"/>
        <end position="205"/>
    </location>
</feature>
<dbReference type="PANTHER" id="PTHR33776">
    <property type="entry name" value="ENDO/EXONUCLEASE/PHOSPHATASE DOMAIN-CONTAINING PROTEIN"/>
    <property type="match status" value="1"/>
</dbReference>
<accession>A0A5E4R6P5</accession>
<evidence type="ECO:0000256" key="1">
    <source>
        <dbReference type="SAM" id="MobiDB-lite"/>
    </source>
</evidence>
<name>A0A5E4R6P5_9NEOP</name>
<feature type="compositionally biased region" description="Polar residues" evidence="1">
    <location>
        <begin position="31"/>
        <end position="47"/>
    </location>
</feature>
<dbReference type="Gene3D" id="3.60.10.10">
    <property type="entry name" value="Endonuclease/exonuclease/phosphatase"/>
    <property type="match status" value="1"/>
</dbReference>
<dbReference type="SUPFAM" id="SSF56219">
    <property type="entry name" value="DNase I-like"/>
    <property type="match status" value="1"/>
</dbReference>
<evidence type="ECO:0000313" key="3">
    <source>
        <dbReference type="Proteomes" id="UP000324832"/>
    </source>
</evidence>
<sequence>MNCQIPLRLQSAHTVTVNSTTGNVTTENEDGNTAMQNEETLPSNTSWAPKRSKKNNGDDLIGRELVGALNRNLERKSVEDDEDRLFFLSLVKEFKKIPEHMQMQSKFDILKMRKFSIIRTLIIQDLILTGDIKRHIILVIVPILTYTNFSEVGRGNTHHGYQTAQYSGSNVYMQPVQSSEFGRDTSQEIVRSPTNAQSPISTQSEKSQDNNNDMHTEHRAHRRGGGVIVYIHNSLSFTRHTIPTCYFECIIGEIETSYKTRLGLCAVYRPPNLNKPLFIQEIKRIVELYPSEKSYILIGDMNINLCDHNPIRNQYWDSMRAICNTFAYGFEDNLKNICSTCNIQLLHGGSYCQEPTVSMRLKKATKDVIFKILHQLNKKKRPGIDNIRVRDLLCISSEIAPGSILGPTEYLTYVNEMCDIFTRGSVYQFADDTCLVTHGQRVPLMSCLDYPTNPNPSPPSPPREPTDYVAIMQKECWNVAISHNY</sequence>
<dbReference type="PANTHER" id="PTHR33776:SF4">
    <property type="entry name" value="ENDONUCLEASE_EXONUCLEASE_PHOSPHATASE DOMAIN-CONTAINING PROTEIN"/>
    <property type="match status" value="1"/>
</dbReference>
<protein>
    <recommendedName>
        <fullName evidence="4">Endonuclease/exonuclease/phosphatase domain-containing protein</fullName>
    </recommendedName>
</protein>
<dbReference type="AlphaFoldDB" id="A0A5E4R6P5"/>
<feature type="compositionally biased region" description="Basic and acidic residues" evidence="1">
    <location>
        <begin position="206"/>
        <end position="217"/>
    </location>
</feature>
<dbReference type="InterPro" id="IPR036691">
    <property type="entry name" value="Endo/exonu/phosph_ase_sf"/>
</dbReference>
<gene>
    <name evidence="2" type="ORF">LSINAPIS_LOCUS15434</name>
</gene>
<dbReference type="EMBL" id="FZQP02007058">
    <property type="protein sequence ID" value="VVD05992.1"/>
    <property type="molecule type" value="Genomic_DNA"/>
</dbReference>
<evidence type="ECO:0000313" key="2">
    <source>
        <dbReference type="EMBL" id="VVD05992.1"/>
    </source>
</evidence>
<feature type="region of interest" description="Disordered" evidence="1">
    <location>
        <begin position="18"/>
        <end position="58"/>
    </location>
</feature>
<reference evidence="2 3" key="1">
    <citation type="submission" date="2017-07" db="EMBL/GenBank/DDBJ databases">
        <authorList>
            <person name="Talla V."/>
            <person name="Backstrom N."/>
        </authorList>
    </citation>
    <scope>NUCLEOTIDE SEQUENCE [LARGE SCALE GENOMIC DNA]</scope>
</reference>
<evidence type="ECO:0008006" key="4">
    <source>
        <dbReference type="Google" id="ProtNLM"/>
    </source>
</evidence>
<dbReference type="Proteomes" id="UP000324832">
    <property type="component" value="Unassembled WGS sequence"/>
</dbReference>
<keyword evidence="3" id="KW-1185">Reference proteome</keyword>